<dbReference type="OrthoDB" id="9806994at2"/>
<sequence>MTPVRLDLPEFLTQGDLETRWRLSGRTLERWRADRYGPAWITLGGSIRYRLADVERHTRGTEG</sequence>
<protein>
    <recommendedName>
        <fullName evidence="3">Helix-turn-helix protein</fullName>
    </recommendedName>
</protein>
<comment type="caution">
    <text evidence="1">The sequence shown here is derived from an EMBL/GenBank/DDBJ whole genome shotgun (WGS) entry which is preliminary data.</text>
</comment>
<accession>A0A316FSW6</accession>
<keyword evidence="2" id="KW-1185">Reference proteome</keyword>
<dbReference type="InterPro" id="IPR009061">
    <property type="entry name" value="DNA-bd_dom_put_sf"/>
</dbReference>
<proteinExistence type="predicted"/>
<reference evidence="1 2" key="1">
    <citation type="submission" date="2018-05" db="EMBL/GenBank/DDBJ databases">
        <title>Genomic Encyclopedia of Type Strains, Phase IV (KMG-IV): sequencing the most valuable type-strain genomes for metagenomic binning, comparative biology and taxonomic classification.</title>
        <authorList>
            <person name="Goeker M."/>
        </authorList>
    </citation>
    <scope>NUCLEOTIDE SEQUENCE [LARGE SCALE GENOMIC DNA]</scope>
    <source>
        <strain evidence="1 2">DSM 103371</strain>
    </source>
</reference>
<gene>
    <name evidence="1" type="ORF">C8D95_11722</name>
</gene>
<dbReference type="AlphaFoldDB" id="A0A316FSW6"/>
<name>A0A316FSW6_9RHOB</name>
<dbReference type="RefSeq" id="WP_109761240.1">
    <property type="nucleotide sequence ID" value="NZ_CP034588.1"/>
</dbReference>
<evidence type="ECO:0008006" key="3">
    <source>
        <dbReference type="Google" id="ProtNLM"/>
    </source>
</evidence>
<dbReference type="Proteomes" id="UP000245390">
    <property type="component" value="Unassembled WGS sequence"/>
</dbReference>
<evidence type="ECO:0000313" key="1">
    <source>
        <dbReference type="EMBL" id="PWK51679.1"/>
    </source>
</evidence>
<organism evidence="1 2">
    <name type="scientific">Silicimonas algicola</name>
    <dbReference type="NCBI Taxonomy" id="1826607"/>
    <lineage>
        <taxon>Bacteria</taxon>
        <taxon>Pseudomonadati</taxon>
        <taxon>Pseudomonadota</taxon>
        <taxon>Alphaproteobacteria</taxon>
        <taxon>Rhodobacterales</taxon>
        <taxon>Paracoccaceae</taxon>
    </lineage>
</organism>
<evidence type="ECO:0000313" key="2">
    <source>
        <dbReference type="Proteomes" id="UP000245390"/>
    </source>
</evidence>
<dbReference type="EMBL" id="QGGV01000017">
    <property type="protein sequence ID" value="PWK51679.1"/>
    <property type="molecule type" value="Genomic_DNA"/>
</dbReference>
<dbReference type="SUPFAM" id="SSF46955">
    <property type="entry name" value="Putative DNA-binding domain"/>
    <property type="match status" value="1"/>
</dbReference>
<dbReference type="KEGG" id="salo:EF888_11170"/>